<evidence type="ECO:0000256" key="7">
    <source>
        <dbReference type="ARBA" id="ARBA00022679"/>
    </source>
</evidence>
<comment type="caution">
    <text evidence="14">Lacks conserved residue(s) required for the propagation of feature annotation.</text>
</comment>
<keyword evidence="9" id="KW-0256">Endoplasmic reticulum</keyword>
<dbReference type="GO" id="GO:0005789">
    <property type="term" value="C:endoplasmic reticulum membrane"/>
    <property type="evidence" value="ECO:0007669"/>
    <property type="project" value="UniProtKB-SubCell"/>
</dbReference>
<keyword evidence="10 14" id="KW-1133">Transmembrane helix</keyword>
<evidence type="ECO:0000256" key="13">
    <source>
        <dbReference type="ARBA" id="ARBA00048064"/>
    </source>
</evidence>
<feature type="transmembrane region" description="Helical" evidence="14">
    <location>
        <begin position="61"/>
        <end position="79"/>
    </location>
</feature>
<feature type="transmembrane region" description="Helical" evidence="14">
    <location>
        <begin position="453"/>
        <end position="471"/>
    </location>
</feature>
<evidence type="ECO:0000256" key="9">
    <source>
        <dbReference type="ARBA" id="ARBA00022824"/>
    </source>
</evidence>
<comment type="catalytic activity">
    <reaction evidence="13">
        <text>an alpha-D-Glc-(1-&gt;3)-alpha-D-Glc-(1-&gt;3)-alpha-D-Man-(1-&gt;2)-alpha-D-Man-(1-&gt;2)-alpha-D-Man-(1-&gt;3)-[alpha-D-Man-(1-&gt;2)-alpha-D-Man-(1-&gt;3)-[alpha-D-Man-(1-&gt;2)-alpha-D-Man-(1-&gt;6)]-alpha-D-Man-(1-&gt;6)]-beta-D-Man-(1-&gt;4)-beta-D-GlcNAc-(1-&gt;4)-alpha-D-GlcNAc-diphospho-di-trans,poly-cis-dolichol + a di-trans,poly-cis-dolichyl beta-D-glucosyl phosphate = a alpha-D-Glc-(1-&gt;2)-alpha-D-Glc-(1-&gt;3)-alpha-D-Glc-(1-&gt;3)-alpha-D-Man-(1-&gt;2)-alpha-D-Man-(1-&gt;2)-alpha-D-Man-(1-&gt;3)-[alpha-D-Man-(1-&gt;2)-alpha-D-Man-(1-&gt;3)-[alpha-D-Man-(1-&gt;2)-alpha-D-Man-(1-&gt;6)]-alpha-D-Man-(1-&gt;6)]-beta-D-Man-(1-&gt;4)-beta-D-GlcNAc-(1-&gt;4)-alpha-D-GlcNAc-diphospho-di-trans,poly-cis-dolichol + a di-trans,poly-cis-dolichyl phosphate + H(+)</text>
        <dbReference type="Rhea" id="RHEA:29543"/>
        <dbReference type="Rhea" id="RHEA-COMP:19498"/>
        <dbReference type="Rhea" id="RHEA-COMP:19502"/>
        <dbReference type="Rhea" id="RHEA-COMP:19512"/>
        <dbReference type="Rhea" id="RHEA-COMP:19522"/>
        <dbReference type="ChEBI" id="CHEBI:15378"/>
        <dbReference type="ChEBI" id="CHEBI:57525"/>
        <dbReference type="ChEBI" id="CHEBI:57683"/>
        <dbReference type="ChEBI" id="CHEBI:132522"/>
        <dbReference type="ChEBI" id="CHEBI:132523"/>
        <dbReference type="EC" id="2.4.1.256"/>
    </reaction>
    <physiologicalReaction direction="left-to-right" evidence="13">
        <dbReference type="Rhea" id="RHEA:29544"/>
    </physiologicalReaction>
</comment>
<evidence type="ECO:0000256" key="2">
    <source>
        <dbReference type="ARBA" id="ARBA00004922"/>
    </source>
</evidence>
<accession>A0A7S0S2Y7</accession>
<evidence type="ECO:0000256" key="8">
    <source>
        <dbReference type="ARBA" id="ARBA00022692"/>
    </source>
</evidence>
<evidence type="ECO:0000256" key="14">
    <source>
        <dbReference type="PIRNR" id="PIRNR028810"/>
    </source>
</evidence>
<feature type="transmembrane region" description="Helical" evidence="14">
    <location>
        <begin position="409"/>
        <end position="433"/>
    </location>
</feature>
<evidence type="ECO:0000313" key="15">
    <source>
        <dbReference type="EMBL" id="CAD8692798.1"/>
    </source>
</evidence>
<comment type="pathway">
    <text evidence="2">Protein modification; protein glycosylation.</text>
</comment>
<name>A0A7S0S2Y7_9CHLO</name>
<dbReference type="EC" id="2.4.1.256" evidence="4 14"/>
<feature type="transmembrane region" description="Helical" evidence="14">
    <location>
        <begin position="305"/>
        <end position="325"/>
    </location>
</feature>
<evidence type="ECO:0000256" key="6">
    <source>
        <dbReference type="ARBA" id="ARBA00022676"/>
    </source>
</evidence>
<keyword evidence="7" id="KW-0808">Transferase</keyword>
<dbReference type="InterPro" id="IPR016900">
    <property type="entry name" value="Alg10"/>
</dbReference>
<evidence type="ECO:0000256" key="3">
    <source>
        <dbReference type="ARBA" id="ARBA00010600"/>
    </source>
</evidence>
<reference evidence="15" key="1">
    <citation type="submission" date="2021-01" db="EMBL/GenBank/DDBJ databases">
        <authorList>
            <person name="Corre E."/>
            <person name="Pelletier E."/>
            <person name="Niang G."/>
            <person name="Scheremetjew M."/>
            <person name="Finn R."/>
            <person name="Kale V."/>
            <person name="Holt S."/>
            <person name="Cochrane G."/>
            <person name="Meng A."/>
            <person name="Brown T."/>
            <person name="Cohen L."/>
        </authorList>
    </citation>
    <scope>NUCLEOTIDE SEQUENCE</scope>
    <source>
        <strain evidence="15">SAG 11-49</strain>
    </source>
</reference>
<keyword evidence="11 14" id="KW-0472">Membrane</keyword>
<dbReference type="EMBL" id="HBFB01030397">
    <property type="protein sequence ID" value="CAD8692798.1"/>
    <property type="molecule type" value="Transcribed_RNA"/>
</dbReference>
<proteinExistence type="inferred from homology"/>
<organism evidence="15">
    <name type="scientific">Chlamydomonas leiostraca</name>
    <dbReference type="NCBI Taxonomy" id="1034604"/>
    <lineage>
        <taxon>Eukaryota</taxon>
        <taxon>Viridiplantae</taxon>
        <taxon>Chlorophyta</taxon>
        <taxon>core chlorophytes</taxon>
        <taxon>Chlorophyceae</taxon>
        <taxon>CS clade</taxon>
        <taxon>Chlamydomonadales</taxon>
        <taxon>Chlamydomonadaceae</taxon>
        <taxon>Chlamydomonas</taxon>
    </lineage>
</organism>
<gene>
    <name evidence="15" type="ORF">CLEI1391_LOCUS16981</name>
</gene>
<feature type="transmembrane region" description="Helical" evidence="14">
    <location>
        <begin position="261"/>
        <end position="285"/>
    </location>
</feature>
<feature type="transmembrane region" description="Helical" evidence="14">
    <location>
        <begin position="382"/>
        <end position="402"/>
    </location>
</feature>
<comment type="function">
    <text evidence="12">Dol-P-Glc:Glc(2)Man(9)GlcNAc(2)-PP-Dol alpha-1,2-glucosyltransferase that operates in the biosynthetic pathway of dolichol-linked oligosaccharides, the glycan precursors employed in protein asparagine (N)-glycosylation. The assembly of dolichol-linked oligosaccharides begins on the cytosolic side of the endoplasmic reticulum membrane and finishes in its lumen. The sequential addition of sugars to dolichol pyrophosphate produces dolichol-linked oligosaccharides containing fourteen sugars, including two GlcNAcs, nine mannoses and three glucoses. Once assembled, the oligosaccharide is transferred from the lipid to nascent proteins by oligosaccharyltransferases. In the lumen of the endoplasmic reticulum, adds the third and last glucose residue from dolichyl phosphate glucose (Dol-P-Glc) onto the lipid-linked oligosaccharide intermediate Glc(2)Man(9)GlcNAc(2)-PP-Dol to produce Glc(3)Man(9)GlcNAc(2)-PP-Dol.</text>
</comment>
<sequence length="487" mass="52950">MAQPQAAVGIHAAAAALLALNAAVLSIINARVPDSYMDEPFHVGQTQKYCRGLFSEWDPKITTFPGLYVLGTAAGWLHYGAKQALGQQVLMEAACSTPTLRAVNTLLAVACLYTLHAVIAALRQPSQARGSTRSQHKQGQQGSSTSSVLWALALSVLPLHWSYSYLYYTDVGSTLLMLLCYLACLRHRPLAAAAAAAGAVLFRQTNAVWVVFVMGATVLRMVQRARSEAAKSGRQAAGEQDSLWSELRATVVYKWRIRGQLAWAVGPMALVPAAFIAFLVVNGGVTVGDREAHKPVKHWAQLVYFAPYAAAMLAAQLAPCVWGAVRVAARRPLLALVALAALCAAAVAAQRASPPAHPYLLADNRHYTFYIWRKLIDRPGRWRQAVVAPASAAAWAVLLSGLRSTQQRLWVLGWAVCTVAVLVPAWLLEFRYYTLPLVMAALHLPHPTKGQSATTLFLFAAMNAATLYMFVMRPFSWADGSVARFMW</sequence>
<evidence type="ECO:0000256" key="10">
    <source>
        <dbReference type="ARBA" id="ARBA00022989"/>
    </source>
</evidence>
<comment type="similarity">
    <text evidence="3 14">Belongs to the ALG10 glucosyltransferase family.</text>
</comment>
<feature type="transmembrane region" description="Helical" evidence="14">
    <location>
        <begin position="99"/>
        <end position="122"/>
    </location>
</feature>
<feature type="transmembrane region" description="Helical" evidence="14">
    <location>
        <begin position="6"/>
        <end position="28"/>
    </location>
</feature>
<dbReference type="PIRSF" id="PIRSF028810">
    <property type="entry name" value="Alpha1_2_glucosyltferase_Alg10"/>
    <property type="match status" value="1"/>
</dbReference>
<dbReference type="Pfam" id="PF04922">
    <property type="entry name" value="DIE2_ALG10"/>
    <property type="match status" value="1"/>
</dbReference>
<comment type="subcellular location">
    <subcellularLocation>
        <location evidence="1">Endoplasmic reticulum membrane</location>
        <topology evidence="1">Multi-pass membrane protein</topology>
    </subcellularLocation>
</comment>
<dbReference type="GO" id="GO:0106073">
    <property type="term" value="F:dolichyl pyrophosphate Glc2Man9GlcNAc2 alpha-1,2-glucosyltransferase activity"/>
    <property type="evidence" value="ECO:0007669"/>
    <property type="project" value="UniProtKB-UniRule"/>
</dbReference>
<keyword evidence="8 14" id="KW-0812">Transmembrane</keyword>
<dbReference type="GO" id="GO:0006488">
    <property type="term" value="P:dolichol-linked oligosaccharide biosynthetic process"/>
    <property type="evidence" value="ECO:0007669"/>
    <property type="project" value="UniProtKB-UniRule"/>
</dbReference>
<dbReference type="PANTHER" id="PTHR12989:SF10">
    <property type="entry name" value="DOL-P-GLC:GLC(2)MAN(9)GLCNAC(2)-PP-DOL ALPHA-1,2-GLUCOSYLTRANSFERASE-RELATED"/>
    <property type="match status" value="1"/>
</dbReference>
<evidence type="ECO:0000256" key="12">
    <source>
        <dbReference type="ARBA" id="ARBA00044727"/>
    </source>
</evidence>
<evidence type="ECO:0000256" key="4">
    <source>
        <dbReference type="ARBA" id="ARBA00011967"/>
    </source>
</evidence>
<evidence type="ECO:0000256" key="5">
    <source>
        <dbReference type="ARBA" id="ARBA00018512"/>
    </source>
</evidence>
<evidence type="ECO:0000256" key="1">
    <source>
        <dbReference type="ARBA" id="ARBA00004477"/>
    </source>
</evidence>
<protein>
    <recommendedName>
        <fullName evidence="5 14">Dol-P-Glc:Glc(2)Man(9)GlcNAc(2)-PP-Dol alpha-1,2-glucosyltransferase</fullName>
        <ecNumber evidence="4 14">2.4.1.256</ecNumber>
    </recommendedName>
</protein>
<dbReference type="AlphaFoldDB" id="A0A7S0S2Y7"/>
<dbReference type="PANTHER" id="PTHR12989">
    <property type="entry name" value="ALPHA-1,2-GLUCOSYLTRANSFERASE ALG10"/>
    <property type="match status" value="1"/>
</dbReference>
<feature type="transmembrane region" description="Helical" evidence="14">
    <location>
        <begin position="165"/>
        <end position="184"/>
    </location>
</feature>
<keyword evidence="6 14" id="KW-0328">Glycosyltransferase</keyword>
<feature type="transmembrane region" description="Helical" evidence="14">
    <location>
        <begin position="332"/>
        <end position="352"/>
    </location>
</feature>
<evidence type="ECO:0000256" key="11">
    <source>
        <dbReference type="ARBA" id="ARBA00023136"/>
    </source>
</evidence>